<feature type="chain" id="PRO_5045257746" evidence="1">
    <location>
        <begin position="20"/>
        <end position="332"/>
    </location>
</feature>
<dbReference type="RefSeq" id="WP_236454809.1">
    <property type="nucleotide sequence ID" value="NZ_CBCSGE010000007.1"/>
</dbReference>
<evidence type="ECO:0000313" key="3">
    <source>
        <dbReference type="Proteomes" id="UP001589607"/>
    </source>
</evidence>
<reference evidence="2 3" key="1">
    <citation type="submission" date="2024-09" db="EMBL/GenBank/DDBJ databases">
        <authorList>
            <person name="Sun Q."/>
            <person name="Mori K."/>
        </authorList>
    </citation>
    <scope>NUCLEOTIDE SEQUENCE [LARGE SCALE GENOMIC DNA]</scope>
    <source>
        <strain evidence="2 3">CECT 7955</strain>
    </source>
</reference>
<dbReference type="Pfam" id="PF20230">
    <property type="entry name" value="DUF6588"/>
    <property type="match status" value="1"/>
</dbReference>
<keyword evidence="1" id="KW-0732">Signal</keyword>
<comment type="caution">
    <text evidence="2">The sequence shown here is derived from an EMBL/GenBank/DDBJ whole genome shotgun (WGS) entry which is preliminary data.</text>
</comment>
<gene>
    <name evidence="2" type="ORF">ACFFVF_00825</name>
</gene>
<evidence type="ECO:0000313" key="2">
    <source>
        <dbReference type="EMBL" id="MFB9095044.1"/>
    </source>
</evidence>
<proteinExistence type="predicted"/>
<dbReference type="InterPro" id="IPR046495">
    <property type="entry name" value="DUF6588"/>
</dbReference>
<keyword evidence="3" id="KW-1185">Reference proteome</keyword>
<dbReference type="Proteomes" id="UP001589607">
    <property type="component" value="Unassembled WGS sequence"/>
</dbReference>
<feature type="signal peptide" evidence="1">
    <location>
        <begin position="1"/>
        <end position="19"/>
    </location>
</feature>
<name>A0ABV5GI43_9FLAO</name>
<protein>
    <submittedName>
        <fullName evidence="2">DUF6588 family protein</fullName>
    </submittedName>
</protein>
<organism evidence="2 3">
    <name type="scientific">Flavobacterium jumunjinense</name>
    <dbReference type="NCBI Taxonomy" id="998845"/>
    <lineage>
        <taxon>Bacteria</taxon>
        <taxon>Pseudomonadati</taxon>
        <taxon>Bacteroidota</taxon>
        <taxon>Flavobacteriia</taxon>
        <taxon>Flavobacteriales</taxon>
        <taxon>Flavobacteriaceae</taxon>
        <taxon>Flavobacterium</taxon>
    </lineage>
</organism>
<dbReference type="EMBL" id="JBHMEY010000001">
    <property type="protein sequence ID" value="MFB9095044.1"/>
    <property type="molecule type" value="Genomic_DNA"/>
</dbReference>
<sequence>MKKIITCFVFLLAVLKANAQAPTDFDKIGYLLSDALLYSEQYILPITDAAVYQSSSAWVLSPKKKKVWDVTLGIHTNIFFVPKKDREFTIKNSDFQFFEIEGNSTATVPSALGNDDQVYLTGEIGGEQVRFETPEGVNQESIIYPYLQASVELPLGFEFTGRYSTRTKLKKGYYQVYGAGLKYNISQHFLNWKDKNIHLAIATIYSKEDIGFDFLDINTAYGNLGINQINGKVDTWHFNVVGSKEFNNFELIGNFIVNNSKFEYLVSGPEGSIEGFIPVQAIINDLLKTIEKDKVNYVFEISGIYHINKLALQSSFAFGKFANLNLGVQYKF</sequence>
<evidence type="ECO:0000256" key="1">
    <source>
        <dbReference type="SAM" id="SignalP"/>
    </source>
</evidence>
<accession>A0ABV5GI43</accession>